<comment type="cofactor">
    <cofactor evidence="5">
        <name>[2Fe-2S] cluster</name>
        <dbReference type="ChEBI" id="CHEBI:190135"/>
    </cofactor>
</comment>
<dbReference type="PANTHER" id="PTHR46491">
    <property type="entry name" value="CDGSH IRON SULFUR DOMAIN PROTEIN HOMOLOG"/>
    <property type="match status" value="1"/>
</dbReference>
<evidence type="ECO:0000256" key="4">
    <source>
        <dbReference type="ARBA" id="ARBA00023014"/>
    </source>
</evidence>
<name>A0A7R9G301_TIMSH</name>
<dbReference type="InterPro" id="IPR018967">
    <property type="entry name" value="FeS-contain_CDGSH-typ"/>
</dbReference>
<sequence length="203" mass="22939">MLRLGSPPWRAPGMTSQSVDARAAFCAASVGYGWLGREEWSFKVYENKEAVVNFGRTLCLQSVLGTLPPPPRRQVNDGGPLSFPSYSSKAAKVVPEEVMPQNALKDVYSATYQKDNGKIYDKKPFKMRCVPGKNYSWCLCGQSKSQPLCDGTHRNPYLKIKFRPVRFTVTEEKEYWLCNCKQTSNRPFCDGTHKREDIQAAVK</sequence>
<dbReference type="SMART" id="SM00704">
    <property type="entry name" value="ZnF_CDGSH"/>
    <property type="match status" value="2"/>
</dbReference>
<evidence type="ECO:0000313" key="7">
    <source>
        <dbReference type="EMBL" id="CAD7265163.1"/>
    </source>
</evidence>
<keyword evidence="2" id="KW-0479">Metal-binding</keyword>
<evidence type="ECO:0000256" key="2">
    <source>
        <dbReference type="ARBA" id="ARBA00022723"/>
    </source>
</evidence>
<evidence type="ECO:0000259" key="6">
    <source>
        <dbReference type="SMART" id="SM00704"/>
    </source>
</evidence>
<evidence type="ECO:0000256" key="5">
    <source>
        <dbReference type="ARBA" id="ARBA00034078"/>
    </source>
</evidence>
<organism evidence="7">
    <name type="scientific">Timema shepardi</name>
    <name type="common">Walking stick</name>
    <dbReference type="NCBI Taxonomy" id="629360"/>
    <lineage>
        <taxon>Eukaryota</taxon>
        <taxon>Metazoa</taxon>
        <taxon>Ecdysozoa</taxon>
        <taxon>Arthropoda</taxon>
        <taxon>Hexapoda</taxon>
        <taxon>Insecta</taxon>
        <taxon>Pterygota</taxon>
        <taxon>Neoptera</taxon>
        <taxon>Polyneoptera</taxon>
        <taxon>Phasmatodea</taxon>
        <taxon>Timematodea</taxon>
        <taxon>Timematoidea</taxon>
        <taxon>Timematidae</taxon>
        <taxon>Timema</taxon>
    </lineage>
</organism>
<proteinExistence type="predicted"/>
<dbReference type="InterPro" id="IPR052950">
    <property type="entry name" value="CISD"/>
</dbReference>
<feature type="domain" description="Iron-binding zinc finger CDGSH type" evidence="6">
    <location>
        <begin position="122"/>
        <end position="159"/>
    </location>
</feature>
<keyword evidence="3" id="KW-0408">Iron</keyword>
<dbReference type="GO" id="GO:0005739">
    <property type="term" value="C:mitochondrion"/>
    <property type="evidence" value="ECO:0007669"/>
    <property type="project" value="TreeGrafter"/>
</dbReference>
<keyword evidence="1" id="KW-0001">2Fe-2S</keyword>
<keyword evidence="4" id="KW-0411">Iron-sulfur</keyword>
<protein>
    <recommendedName>
        <fullName evidence="6">Iron-binding zinc finger CDGSH type domain-containing protein</fullName>
    </recommendedName>
</protein>
<dbReference type="EMBL" id="OC005169">
    <property type="protein sequence ID" value="CAD7265163.1"/>
    <property type="molecule type" value="Genomic_DNA"/>
</dbReference>
<gene>
    <name evidence="7" type="ORF">TSIB3V08_LOCUS9208</name>
</gene>
<dbReference type="InterPro" id="IPR042216">
    <property type="entry name" value="MitoNEET_CISD"/>
</dbReference>
<dbReference type="GO" id="GO:0046872">
    <property type="term" value="F:metal ion binding"/>
    <property type="evidence" value="ECO:0007669"/>
    <property type="project" value="UniProtKB-KW"/>
</dbReference>
<dbReference type="GO" id="GO:0051537">
    <property type="term" value="F:2 iron, 2 sulfur cluster binding"/>
    <property type="evidence" value="ECO:0007669"/>
    <property type="project" value="UniProtKB-KW"/>
</dbReference>
<reference evidence="7" key="1">
    <citation type="submission" date="2020-11" db="EMBL/GenBank/DDBJ databases">
        <authorList>
            <person name="Tran Van P."/>
        </authorList>
    </citation>
    <scope>NUCLEOTIDE SEQUENCE</scope>
</reference>
<evidence type="ECO:0000256" key="3">
    <source>
        <dbReference type="ARBA" id="ARBA00023004"/>
    </source>
</evidence>
<feature type="domain" description="Iron-binding zinc finger CDGSH type" evidence="6">
    <location>
        <begin position="162"/>
        <end position="199"/>
    </location>
</feature>
<dbReference type="Gene3D" id="3.40.5.90">
    <property type="entry name" value="CDGSH iron-sulfur domain, mitoNEET-type"/>
    <property type="match status" value="2"/>
</dbReference>
<accession>A0A7R9G301</accession>
<evidence type="ECO:0000256" key="1">
    <source>
        <dbReference type="ARBA" id="ARBA00022714"/>
    </source>
</evidence>
<dbReference type="AlphaFoldDB" id="A0A7R9G301"/>
<dbReference type="PANTHER" id="PTHR46491:SF3">
    <property type="entry name" value="CDGSH IRON-SULFUR DOMAIN-CONTAINING PROTEIN 3, MITOCHONDRIAL"/>
    <property type="match status" value="1"/>
</dbReference>
<dbReference type="Pfam" id="PF09360">
    <property type="entry name" value="zf-CDGSH"/>
    <property type="match status" value="2"/>
</dbReference>